<gene>
    <name evidence="2" type="ORF">BT62DRAFT_246995</name>
</gene>
<evidence type="ECO:0000313" key="3">
    <source>
        <dbReference type="Proteomes" id="UP000812287"/>
    </source>
</evidence>
<dbReference type="RefSeq" id="XP_043038007.1">
    <property type="nucleotide sequence ID" value="XM_043180217.1"/>
</dbReference>
<evidence type="ECO:0000256" key="1">
    <source>
        <dbReference type="SAM" id="Phobius"/>
    </source>
</evidence>
<keyword evidence="1" id="KW-0812">Transmembrane</keyword>
<evidence type="ECO:0000313" key="2">
    <source>
        <dbReference type="EMBL" id="KAG7444507.1"/>
    </source>
</evidence>
<dbReference type="EMBL" id="MU250540">
    <property type="protein sequence ID" value="KAG7444507.1"/>
    <property type="molecule type" value="Genomic_DNA"/>
</dbReference>
<dbReference type="AlphaFoldDB" id="A0A9P7VQ21"/>
<sequence>MTKYDILWLPPAFPRFSVASSSMWTFAQDFRRLALRFRISLRSLIIDLHIYLSTFYARSTYHYSYLSFLRLGTCIYILRRLSSSYYHYYLSLLCTVYLTSLWDPWIFFFFFFFFFSFIKPSSISKLAVQGLAMSTHLDFALFACSTTTSCLMVRVNW</sequence>
<dbReference type="Proteomes" id="UP000812287">
    <property type="component" value="Unassembled WGS sequence"/>
</dbReference>
<feature type="transmembrane region" description="Helical" evidence="1">
    <location>
        <begin position="39"/>
        <end position="56"/>
    </location>
</feature>
<proteinExistence type="predicted"/>
<accession>A0A9P7VQ21</accession>
<organism evidence="2 3">
    <name type="scientific">Guyanagaster necrorhizus</name>
    <dbReference type="NCBI Taxonomy" id="856835"/>
    <lineage>
        <taxon>Eukaryota</taxon>
        <taxon>Fungi</taxon>
        <taxon>Dikarya</taxon>
        <taxon>Basidiomycota</taxon>
        <taxon>Agaricomycotina</taxon>
        <taxon>Agaricomycetes</taxon>
        <taxon>Agaricomycetidae</taxon>
        <taxon>Agaricales</taxon>
        <taxon>Marasmiineae</taxon>
        <taxon>Physalacriaceae</taxon>
        <taxon>Guyanagaster</taxon>
    </lineage>
</organism>
<feature type="transmembrane region" description="Helical" evidence="1">
    <location>
        <begin position="90"/>
        <end position="117"/>
    </location>
</feature>
<dbReference type="GeneID" id="66102513"/>
<reference evidence="2" key="1">
    <citation type="submission" date="2020-11" db="EMBL/GenBank/DDBJ databases">
        <title>Adaptations for nitrogen fixation in a non-lichenized fungal sporocarp promotes dispersal by wood-feeding termites.</title>
        <authorList>
            <consortium name="DOE Joint Genome Institute"/>
            <person name="Koch R.A."/>
            <person name="Yoon G."/>
            <person name="Arayal U."/>
            <person name="Lail K."/>
            <person name="Amirebrahimi M."/>
            <person name="Labutti K."/>
            <person name="Lipzen A."/>
            <person name="Riley R."/>
            <person name="Barry K."/>
            <person name="Henrissat B."/>
            <person name="Grigoriev I.V."/>
            <person name="Herr J.R."/>
            <person name="Aime M.C."/>
        </authorList>
    </citation>
    <scope>NUCLEOTIDE SEQUENCE</scope>
    <source>
        <strain evidence="2">MCA 3950</strain>
    </source>
</reference>
<name>A0A9P7VQ21_9AGAR</name>
<keyword evidence="3" id="KW-1185">Reference proteome</keyword>
<keyword evidence="1" id="KW-1133">Transmembrane helix</keyword>
<protein>
    <submittedName>
        <fullName evidence="2">Uncharacterized protein</fullName>
    </submittedName>
</protein>
<keyword evidence="1" id="KW-0472">Membrane</keyword>
<comment type="caution">
    <text evidence="2">The sequence shown here is derived from an EMBL/GenBank/DDBJ whole genome shotgun (WGS) entry which is preliminary data.</text>
</comment>